<comment type="caution">
    <text evidence="1">The sequence shown here is derived from an EMBL/GenBank/DDBJ whole genome shotgun (WGS) entry which is preliminary data.</text>
</comment>
<sequence>MGVHRKQSLSFSLVLCFVFRFGNEIDRAWMESKRCRSPMLCLKNDNPVQDILPLTGLKKLKELKVPLKLPEENLEKFKKLRPDVKISF</sequence>
<dbReference type="AlphaFoldDB" id="A0AB73MC97"/>
<reference evidence="1 2" key="1">
    <citation type="submission" date="2017-01" db="EMBL/GenBank/DDBJ databases">
        <title>Comparative genomic analysis of Brazilian Leptospira santarosai.</title>
        <authorList>
            <person name="Moreno L.Z."/>
            <person name="Miraglia F."/>
            <person name="Kremer F.S."/>
            <person name="Eslabao M.R."/>
            <person name="Lilenbaum W."/>
            <person name="Dellagostin O.A."/>
            <person name="Moreno A.M."/>
        </authorList>
    </citation>
    <scope>NUCLEOTIDE SEQUENCE [LARGE SCALE GENOMIC DNA]</scope>
    <source>
        <strain evidence="1 2">M52/8-19</strain>
    </source>
</reference>
<name>A0AB73MC97_9LEPT</name>
<dbReference type="Proteomes" id="UP000189337">
    <property type="component" value="Unassembled WGS sequence"/>
</dbReference>
<evidence type="ECO:0000313" key="2">
    <source>
        <dbReference type="Proteomes" id="UP000189337"/>
    </source>
</evidence>
<protein>
    <submittedName>
        <fullName evidence="1">Uncharacterized protein</fullName>
    </submittedName>
</protein>
<dbReference type="EMBL" id="MTSU01000001">
    <property type="protein sequence ID" value="ONF94811.1"/>
    <property type="molecule type" value="Genomic_DNA"/>
</dbReference>
<gene>
    <name evidence="1" type="ORF">BWD14_02025</name>
</gene>
<proteinExistence type="predicted"/>
<accession>A0AB73MC97</accession>
<evidence type="ECO:0000313" key="1">
    <source>
        <dbReference type="EMBL" id="ONF94811.1"/>
    </source>
</evidence>
<organism evidence="1 2">
    <name type="scientific">Leptospira santarosai</name>
    <dbReference type="NCBI Taxonomy" id="28183"/>
    <lineage>
        <taxon>Bacteria</taxon>
        <taxon>Pseudomonadati</taxon>
        <taxon>Spirochaetota</taxon>
        <taxon>Spirochaetia</taxon>
        <taxon>Leptospirales</taxon>
        <taxon>Leptospiraceae</taxon>
        <taxon>Leptospira</taxon>
    </lineage>
</organism>